<name>A0ABX8LKP2_9BACT</name>
<dbReference type="InterPro" id="IPR006674">
    <property type="entry name" value="HD_domain"/>
</dbReference>
<organism evidence="10 11">
    <name type="scientific">Geomonas subterranea</name>
    <dbReference type="NCBI Taxonomy" id="2847989"/>
    <lineage>
        <taxon>Bacteria</taxon>
        <taxon>Pseudomonadati</taxon>
        <taxon>Thermodesulfobacteriota</taxon>
        <taxon>Desulfuromonadia</taxon>
        <taxon>Geobacterales</taxon>
        <taxon>Geobacteraceae</taxon>
        <taxon>Geomonas</taxon>
    </lineage>
</organism>
<accession>A0ABX8LKP2</accession>
<evidence type="ECO:0000256" key="2">
    <source>
        <dbReference type="ARBA" id="ARBA00022759"/>
    </source>
</evidence>
<dbReference type="InterPro" id="IPR004088">
    <property type="entry name" value="KH_dom_type_1"/>
</dbReference>
<protein>
    <recommendedName>
        <fullName evidence="6 7">Ribonuclease Y</fullName>
        <shortName evidence="6">RNase Y</shortName>
        <ecNumber evidence="6 7">3.1.-.-</ecNumber>
    </recommendedName>
</protein>
<dbReference type="Pfam" id="PF00013">
    <property type="entry name" value="KH_1"/>
    <property type="match status" value="1"/>
</dbReference>
<evidence type="ECO:0000256" key="5">
    <source>
        <dbReference type="ARBA" id="ARBA00023136"/>
    </source>
</evidence>
<evidence type="ECO:0000256" key="1">
    <source>
        <dbReference type="ARBA" id="ARBA00022722"/>
    </source>
</evidence>
<evidence type="ECO:0000256" key="8">
    <source>
        <dbReference type="SAM" id="Coils"/>
    </source>
</evidence>
<dbReference type="CDD" id="cd22431">
    <property type="entry name" value="KH-I_RNaseY"/>
    <property type="match status" value="1"/>
</dbReference>
<evidence type="ECO:0000313" key="11">
    <source>
        <dbReference type="Proteomes" id="UP000683559"/>
    </source>
</evidence>
<dbReference type="CDD" id="cd00077">
    <property type="entry name" value="HDc"/>
    <property type="match status" value="1"/>
</dbReference>
<keyword evidence="4 6" id="KW-0694">RNA-binding</keyword>
<reference evidence="10 11" key="1">
    <citation type="submission" date="2021-06" db="EMBL/GenBank/DDBJ databases">
        <title>Gemonas diversity in paddy soil.</title>
        <authorList>
            <person name="Liu G."/>
        </authorList>
    </citation>
    <scope>NUCLEOTIDE SEQUENCE [LARGE SCALE GENOMIC DNA]</scope>
    <source>
        <strain evidence="10 11">RG2</strain>
    </source>
</reference>
<dbReference type="PROSITE" id="PS50084">
    <property type="entry name" value="KH_TYPE_1"/>
    <property type="match status" value="1"/>
</dbReference>
<dbReference type="HAMAP" id="MF_00335">
    <property type="entry name" value="RNase_Y"/>
    <property type="match status" value="1"/>
</dbReference>
<evidence type="ECO:0000259" key="9">
    <source>
        <dbReference type="PROSITE" id="PS51831"/>
    </source>
</evidence>
<dbReference type="PANTHER" id="PTHR12826:SF15">
    <property type="entry name" value="RIBONUCLEASE Y"/>
    <property type="match status" value="1"/>
</dbReference>
<evidence type="ECO:0000256" key="7">
    <source>
        <dbReference type="NCBIfam" id="TIGR03319"/>
    </source>
</evidence>
<dbReference type="SMART" id="SM00471">
    <property type="entry name" value="HDc"/>
    <property type="match status" value="1"/>
</dbReference>
<dbReference type="Proteomes" id="UP000683559">
    <property type="component" value="Chromosome"/>
</dbReference>
<dbReference type="PANTHER" id="PTHR12826">
    <property type="entry name" value="RIBONUCLEASE Y"/>
    <property type="match status" value="1"/>
</dbReference>
<dbReference type="EMBL" id="CP077683">
    <property type="protein sequence ID" value="QXE90803.1"/>
    <property type="molecule type" value="Genomic_DNA"/>
</dbReference>
<evidence type="ECO:0000256" key="4">
    <source>
        <dbReference type="ARBA" id="ARBA00022884"/>
    </source>
</evidence>
<feature type="coiled-coil region" evidence="8">
    <location>
        <begin position="58"/>
        <end position="110"/>
    </location>
</feature>
<proteinExistence type="inferred from homology"/>
<evidence type="ECO:0000256" key="3">
    <source>
        <dbReference type="ARBA" id="ARBA00022801"/>
    </source>
</evidence>
<evidence type="ECO:0000256" key="6">
    <source>
        <dbReference type="HAMAP-Rule" id="MF_00335"/>
    </source>
</evidence>
<dbReference type="InterPro" id="IPR004087">
    <property type="entry name" value="KH_dom"/>
</dbReference>
<comment type="similarity">
    <text evidence="6">Belongs to the RNase Y family.</text>
</comment>
<keyword evidence="8" id="KW-0175">Coiled coil</keyword>
<dbReference type="EC" id="3.1.-.-" evidence="6 7"/>
<keyword evidence="3 6" id="KW-0378">Hydrolase</keyword>
<dbReference type="InterPro" id="IPR022711">
    <property type="entry name" value="RNase_Y_N"/>
</dbReference>
<evidence type="ECO:0000313" key="10">
    <source>
        <dbReference type="EMBL" id="QXE90803.1"/>
    </source>
</evidence>
<keyword evidence="5" id="KW-0472">Membrane</keyword>
<dbReference type="NCBIfam" id="TIGR00277">
    <property type="entry name" value="HDIG"/>
    <property type="match status" value="1"/>
</dbReference>
<keyword evidence="1 6" id="KW-0540">Nuclease</keyword>
<comment type="function">
    <text evidence="6">Endoribonuclease that initiates mRNA decay.</text>
</comment>
<dbReference type="InterPro" id="IPR003607">
    <property type="entry name" value="HD/PDEase_dom"/>
</dbReference>
<dbReference type="InterPro" id="IPR017705">
    <property type="entry name" value="Ribonuclease_Y"/>
</dbReference>
<dbReference type="Pfam" id="PF01966">
    <property type="entry name" value="HD"/>
    <property type="match status" value="1"/>
</dbReference>
<dbReference type="PROSITE" id="PS51831">
    <property type="entry name" value="HD"/>
    <property type="match status" value="1"/>
</dbReference>
<gene>
    <name evidence="6 10" type="primary">rny</name>
    <name evidence="10" type="ORF">KP001_20830</name>
</gene>
<dbReference type="Pfam" id="PF12072">
    <property type="entry name" value="RNase_Y_N"/>
    <property type="match status" value="1"/>
</dbReference>
<keyword evidence="2 6" id="KW-0255">Endonuclease</keyword>
<feature type="domain" description="HD" evidence="9">
    <location>
        <begin position="349"/>
        <end position="442"/>
    </location>
</feature>
<dbReference type="SMART" id="SM00322">
    <property type="entry name" value="KH"/>
    <property type="match status" value="1"/>
</dbReference>
<sequence>MKVDITIAILLVLVAAAIGYAIGNILRKKLSDSLVTNAETLAAKMIEDAKRQAEVVAMEAAVQAKDVVYQAKEELERQFEQESREKRRDLQALEKRLQQKEENLDKKTNLFDQRDADFLKREQGLAQREQSLSNKEQGLTQKEEKLDALVGEQKAKLEQIAGMTAAEAKKFLMDSMEDEAKLDVAKLIKAMEEEARETADKKAKEVLALAMQRYAGEYVAERSVSVVTLPSDEMKGRIIGREGRNIRALEAATGIDLIIDDTPEAVILSGFNPVRREVAKLSLQKLIADGRIHPGRIEEVVAKSQEEIEQAMKEAGEQAAFDLGVHGIHPEILKLIGRLKYRTSYSQNVYQHSLEVAFLCGIMAAELGINVKQAKRAGLLHDLGKAVDHEIEGSHAVIGADIAKKYGESPKIVHAIMAHHEDEKPATVLAVLVQAADALSGARPGARREMMETYVKRLDDLERIATSFDGVLTSFAIQAGREIRVMVSSEQVTDDRALVLAKDIAKKIETEMTYPGQIKVNVIRETRATEYAR</sequence>
<dbReference type="InterPro" id="IPR006675">
    <property type="entry name" value="HDIG_dom"/>
</dbReference>
<keyword evidence="11" id="KW-1185">Reference proteome</keyword>
<dbReference type="NCBIfam" id="TIGR03319">
    <property type="entry name" value="RNase_Y"/>
    <property type="match status" value="1"/>
</dbReference>